<dbReference type="Gene3D" id="3.40.50.1820">
    <property type="entry name" value="alpha/beta hydrolase"/>
    <property type="match status" value="1"/>
</dbReference>
<dbReference type="SUPFAM" id="SSF53474">
    <property type="entry name" value="alpha/beta-Hydrolases"/>
    <property type="match status" value="1"/>
</dbReference>
<dbReference type="Pfam" id="PF00561">
    <property type="entry name" value="Abhydrolase_1"/>
    <property type="match status" value="1"/>
</dbReference>
<evidence type="ECO:0000313" key="3">
    <source>
        <dbReference type="Proteomes" id="UP000564885"/>
    </source>
</evidence>
<protein>
    <submittedName>
        <fullName evidence="2">Alpha/beta fold hydrolase</fullName>
    </submittedName>
</protein>
<accession>A0A849IBA1</accession>
<gene>
    <name evidence="2" type="ORF">HJG44_19565</name>
</gene>
<keyword evidence="3" id="KW-1185">Reference proteome</keyword>
<dbReference type="InterPro" id="IPR050471">
    <property type="entry name" value="AB_hydrolase"/>
</dbReference>
<dbReference type="InterPro" id="IPR029058">
    <property type="entry name" value="AB_hydrolase_fold"/>
</dbReference>
<evidence type="ECO:0000313" key="2">
    <source>
        <dbReference type="EMBL" id="NNM74561.1"/>
    </source>
</evidence>
<proteinExistence type="predicted"/>
<evidence type="ECO:0000259" key="1">
    <source>
        <dbReference type="Pfam" id="PF00561"/>
    </source>
</evidence>
<dbReference type="GO" id="GO:0016787">
    <property type="term" value="F:hydrolase activity"/>
    <property type="evidence" value="ECO:0007669"/>
    <property type="project" value="UniProtKB-KW"/>
</dbReference>
<comment type="caution">
    <text evidence="2">The sequence shown here is derived from an EMBL/GenBank/DDBJ whole genome shotgun (WGS) entry which is preliminary data.</text>
</comment>
<feature type="domain" description="AB hydrolase-1" evidence="1">
    <location>
        <begin position="23"/>
        <end position="247"/>
    </location>
</feature>
<reference evidence="2 3" key="1">
    <citation type="submission" date="2020-04" db="EMBL/GenBank/DDBJ databases">
        <title>Enterovirga sp. isolate from soil.</title>
        <authorList>
            <person name="Chea S."/>
            <person name="Kim D.-U."/>
        </authorList>
    </citation>
    <scope>NUCLEOTIDE SEQUENCE [LARGE SCALE GENOMIC DNA]</scope>
    <source>
        <strain evidence="2 3">DB1703</strain>
    </source>
</reference>
<dbReference type="AlphaFoldDB" id="A0A849IBA1"/>
<organism evidence="2 3">
    <name type="scientific">Enterovirga aerilata</name>
    <dbReference type="NCBI Taxonomy" id="2730920"/>
    <lineage>
        <taxon>Bacteria</taxon>
        <taxon>Pseudomonadati</taxon>
        <taxon>Pseudomonadota</taxon>
        <taxon>Alphaproteobacteria</taxon>
        <taxon>Hyphomicrobiales</taxon>
        <taxon>Methylobacteriaceae</taxon>
        <taxon>Enterovirga</taxon>
    </lineage>
</organism>
<dbReference type="RefSeq" id="WP_171220032.1">
    <property type="nucleotide sequence ID" value="NZ_JABEPP010000006.1"/>
</dbReference>
<name>A0A849IBA1_9HYPH</name>
<dbReference type="PANTHER" id="PTHR43433">
    <property type="entry name" value="HYDROLASE, ALPHA/BETA FOLD FAMILY PROTEIN"/>
    <property type="match status" value="1"/>
</dbReference>
<dbReference type="PRINTS" id="PR00111">
    <property type="entry name" value="ABHYDROLASE"/>
</dbReference>
<dbReference type="Proteomes" id="UP000564885">
    <property type="component" value="Unassembled WGS sequence"/>
</dbReference>
<sequence>MPHAETADGARLAITTEGHGPDILLVSGLGGTAAFWSPVLPGLAPSFRVTRFDQRGIGASSRGTAACSIDQLARDCLTVMDAAGIADAVLVGHSTGGAIGQTLAHIAPGRLRGLVLSATWLRPSRYMGALFAARRRILELDPRIYAATGAVLGYAPAWLEANWDVYEAAIARPPASDAARRIVSERIDALLAFDGSAWISSLACPALVLGAADDVIVPAFLQEELAAALPGRPQAITYPDGGHFFPVTRADQFARDVAVFARGLA</sequence>
<dbReference type="InterPro" id="IPR000073">
    <property type="entry name" value="AB_hydrolase_1"/>
</dbReference>
<dbReference type="PANTHER" id="PTHR43433:SF5">
    <property type="entry name" value="AB HYDROLASE-1 DOMAIN-CONTAINING PROTEIN"/>
    <property type="match status" value="1"/>
</dbReference>
<dbReference type="EMBL" id="JABEPP010000006">
    <property type="protein sequence ID" value="NNM74561.1"/>
    <property type="molecule type" value="Genomic_DNA"/>
</dbReference>
<keyword evidence="2" id="KW-0378">Hydrolase</keyword>